<dbReference type="InterPro" id="IPR050624">
    <property type="entry name" value="HTH-type_Tx_Regulator"/>
</dbReference>
<feature type="region of interest" description="Disordered" evidence="3">
    <location>
        <begin position="1"/>
        <end position="25"/>
    </location>
</feature>
<dbReference type="Pfam" id="PF00440">
    <property type="entry name" value="TetR_N"/>
    <property type="match status" value="1"/>
</dbReference>
<evidence type="ECO:0000256" key="3">
    <source>
        <dbReference type="SAM" id="MobiDB-lite"/>
    </source>
</evidence>
<dbReference type="PANTHER" id="PTHR43479">
    <property type="entry name" value="ACREF/ENVCD OPERON REPRESSOR-RELATED"/>
    <property type="match status" value="1"/>
</dbReference>
<dbReference type="Gene3D" id="1.10.357.10">
    <property type="entry name" value="Tetracycline Repressor, domain 2"/>
    <property type="match status" value="1"/>
</dbReference>
<dbReference type="Proteomes" id="UP001419910">
    <property type="component" value="Unassembled WGS sequence"/>
</dbReference>
<evidence type="ECO:0000313" key="6">
    <source>
        <dbReference type="Proteomes" id="UP001419910"/>
    </source>
</evidence>
<dbReference type="PROSITE" id="PS50977">
    <property type="entry name" value="HTH_TETR_2"/>
    <property type="match status" value="1"/>
</dbReference>
<dbReference type="InterPro" id="IPR001647">
    <property type="entry name" value="HTH_TetR"/>
</dbReference>
<protein>
    <submittedName>
        <fullName evidence="5">TetR/AcrR family transcriptional regulator</fullName>
    </submittedName>
</protein>
<feature type="DNA-binding region" description="H-T-H motif" evidence="2">
    <location>
        <begin position="47"/>
        <end position="66"/>
    </location>
</feature>
<evidence type="ECO:0000313" key="5">
    <source>
        <dbReference type="EMBL" id="MEN2792552.1"/>
    </source>
</evidence>
<comment type="caution">
    <text evidence="5">The sequence shown here is derived from an EMBL/GenBank/DDBJ whole genome shotgun (WGS) entry which is preliminary data.</text>
</comment>
<evidence type="ECO:0000259" key="4">
    <source>
        <dbReference type="PROSITE" id="PS50977"/>
    </source>
</evidence>
<organism evidence="5 6">
    <name type="scientific">Sphingomonas oligophenolica</name>
    <dbReference type="NCBI Taxonomy" id="301154"/>
    <lineage>
        <taxon>Bacteria</taxon>
        <taxon>Pseudomonadati</taxon>
        <taxon>Pseudomonadota</taxon>
        <taxon>Alphaproteobacteria</taxon>
        <taxon>Sphingomonadales</taxon>
        <taxon>Sphingomonadaceae</taxon>
        <taxon>Sphingomonas</taxon>
    </lineage>
</organism>
<feature type="domain" description="HTH tetR-type" evidence="4">
    <location>
        <begin position="24"/>
        <end position="84"/>
    </location>
</feature>
<sequence>MGYGVMGSEAAGQSPKPPVQQRSLASHRQMVDVALRLLETRDIDQISVRDIVCEAGTSNGSFYHRFGTKEHFFNYLIDDMLERRERGAIAQLSDQTIPFDALPELLARSAMTNFRAHAGLLRSAIRRHIAGDDCWNRISMMSRRIVKGYLDRVSDTLGRPLDADEAERINFAFVWLYGLLAYRTLRLNTLHGYTVPEQSFEDETIRNFRQLIDRALPSDASPIGGA</sequence>
<dbReference type="InterPro" id="IPR009057">
    <property type="entry name" value="Homeodomain-like_sf"/>
</dbReference>
<dbReference type="PANTHER" id="PTHR43479:SF11">
    <property type="entry name" value="ACREF_ENVCD OPERON REPRESSOR-RELATED"/>
    <property type="match status" value="1"/>
</dbReference>
<reference evidence="5 6" key="1">
    <citation type="submission" date="2024-05" db="EMBL/GenBank/DDBJ databases">
        <authorList>
            <person name="Liu Q."/>
            <person name="Xin Y.-H."/>
        </authorList>
    </citation>
    <scope>NUCLEOTIDE SEQUENCE [LARGE SCALE GENOMIC DNA]</scope>
    <source>
        <strain evidence="5 6">CGMCC 1.10181</strain>
    </source>
</reference>
<proteinExistence type="predicted"/>
<name>A0ABU9Y9R5_9SPHN</name>
<evidence type="ECO:0000256" key="1">
    <source>
        <dbReference type="ARBA" id="ARBA00023125"/>
    </source>
</evidence>
<dbReference type="RefSeq" id="WP_343888231.1">
    <property type="nucleotide sequence ID" value="NZ_BAAAEH010000007.1"/>
</dbReference>
<dbReference type="SUPFAM" id="SSF46689">
    <property type="entry name" value="Homeodomain-like"/>
    <property type="match status" value="1"/>
</dbReference>
<keyword evidence="6" id="KW-1185">Reference proteome</keyword>
<dbReference type="EMBL" id="JBDIME010000030">
    <property type="protein sequence ID" value="MEN2792552.1"/>
    <property type="molecule type" value="Genomic_DNA"/>
</dbReference>
<keyword evidence="1 2" id="KW-0238">DNA-binding</keyword>
<evidence type="ECO:0000256" key="2">
    <source>
        <dbReference type="PROSITE-ProRule" id="PRU00335"/>
    </source>
</evidence>
<accession>A0ABU9Y9R5</accession>
<gene>
    <name evidence="5" type="ORF">ABC974_23195</name>
</gene>